<organism evidence="4 5">
    <name type="scientific">Agromyces aureus</name>
    <dbReference type="NCBI Taxonomy" id="453304"/>
    <lineage>
        <taxon>Bacteria</taxon>
        <taxon>Bacillati</taxon>
        <taxon>Actinomycetota</taxon>
        <taxon>Actinomycetes</taxon>
        <taxon>Micrococcales</taxon>
        <taxon>Microbacteriaceae</taxon>
        <taxon>Agromyces</taxon>
    </lineage>
</organism>
<evidence type="ECO:0000256" key="3">
    <source>
        <dbReference type="SAM" id="Phobius"/>
    </source>
</evidence>
<evidence type="ECO:0000256" key="2">
    <source>
        <dbReference type="RuleBase" id="RU000363"/>
    </source>
</evidence>
<dbReference type="Pfam" id="PF00106">
    <property type="entry name" value="adh_short"/>
    <property type="match status" value="1"/>
</dbReference>
<evidence type="ECO:0000256" key="1">
    <source>
        <dbReference type="ARBA" id="ARBA00006484"/>
    </source>
</evidence>
<dbReference type="PROSITE" id="PS00061">
    <property type="entry name" value="ADH_SHORT"/>
    <property type="match status" value="1"/>
</dbReference>
<dbReference type="PANTHER" id="PTHR42760">
    <property type="entry name" value="SHORT-CHAIN DEHYDROGENASES/REDUCTASES FAMILY MEMBER"/>
    <property type="match status" value="1"/>
</dbReference>
<keyword evidence="3" id="KW-0812">Transmembrane</keyword>
<dbReference type="GO" id="GO:0016616">
    <property type="term" value="F:oxidoreductase activity, acting on the CH-OH group of donors, NAD or NADP as acceptor"/>
    <property type="evidence" value="ECO:0007669"/>
    <property type="project" value="TreeGrafter"/>
</dbReference>
<dbReference type="AlphaFoldDB" id="A0A191WCW2"/>
<name>A0A191WCW2_9MICO</name>
<accession>A0A191WCW2</accession>
<dbReference type="EMBL" id="CP013979">
    <property type="protein sequence ID" value="ANJ26101.1"/>
    <property type="molecule type" value="Genomic_DNA"/>
</dbReference>
<keyword evidence="3" id="KW-0472">Membrane</keyword>
<dbReference type="OrthoDB" id="9804774at2"/>
<comment type="similarity">
    <text evidence="1 2">Belongs to the short-chain dehydrogenases/reductases (SDR) family.</text>
</comment>
<proteinExistence type="inferred from homology"/>
<dbReference type="RefSeq" id="WP_067873639.1">
    <property type="nucleotide sequence ID" value="NZ_CP013979.1"/>
</dbReference>
<reference evidence="5" key="2">
    <citation type="submission" date="2016-01" db="EMBL/GenBank/DDBJ databases">
        <title>Complete genome sequence of Agromyces aureus AR33T and comparison with related organisms.</title>
        <authorList>
            <person name="Corretto E."/>
            <person name="Antonielli L."/>
            <person name="Sessitsch A."/>
            <person name="Brader G."/>
        </authorList>
    </citation>
    <scope>NUCLEOTIDE SEQUENCE [LARGE SCALE GENOMIC DNA]</scope>
    <source>
        <strain evidence="5">AR33</strain>
    </source>
</reference>
<dbReference type="InterPro" id="IPR002347">
    <property type="entry name" value="SDR_fam"/>
</dbReference>
<dbReference type="Proteomes" id="UP000078437">
    <property type="component" value="Chromosome"/>
</dbReference>
<dbReference type="SUPFAM" id="SSF51735">
    <property type="entry name" value="NAD(P)-binding Rossmann-fold domains"/>
    <property type="match status" value="1"/>
</dbReference>
<reference evidence="4 5" key="1">
    <citation type="journal article" date="2016" name="Int. J. Syst. Evol. Microbiol.">
        <title>Agromyces aureus sp. nov., isolated from the rhizosphere of Salix caprea L. grown in a heavy-metal-contaminated soil.</title>
        <authorList>
            <person name="Corretto E."/>
            <person name="Antonielli L."/>
            <person name="Sessitsch A."/>
            <person name="Compant S."/>
            <person name="Gorfer M."/>
            <person name="Kuffner M."/>
            <person name="Brader G."/>
        </authorList>
    </citation>
    <scope>NUCLEOTIDE SEQUENCE [LARGE SCALE GENOMIC DNA]</scope>
    <source>
        <strain evidence="4 5">AR33</strain>
    </source>
</reference>
<keyword evidence="3" id="KW-1133">Transmembrane helix</keyword>
<dbReference type="CDD" id="cd05233">
    <property type="entry name" value="SDR_c"/>
    <property type="match status" value="1"/>
</dbReference>
<protein>
    <recommendedName>
        <fullName evidence="6">Short-chain dehydrogenase</fullName>
    </recommendedName>
</protein>
<dbReference type="InterPro" id="IPR020904">
    <property type="entry name" value="Sc_DH/Rdtase_CS"/>
</dbReference>
<evidence type="ECO:0000313" key="4">
    <source>
        <dbReference type="EMBL" id="ANJ26101.1"/>
    </source>
</evidence>
<dbReference type="GO" id="GO:0030497">
    <property type="term" value="P:fatty acid elongation"/>
    <property type="evidence" value="ECO:0007669"/>
    <property type="project" value="TreeGrafter"/>
</dbReference>
<feature type="transmembrane region" description="Helical" evidence="3">
    <location>
        <begin position="6"/>
        <end position="25"/>
    </location>
</feature>
<evidence type="ECO:0000313" key="5">
    <source>
        <dbReference type="Proteomes" id="UP000078437"/>
    </source>
</evidence>
<sequence length="236" mass="24015">MSVNGAVVVTGGASGLGALIAGALLERGRRAILVDRDASAAERAATAFEDRHGVPVPVVVADLASIAGARAAADALAEPRLEVAALVNNAGAWSAGEQYPAADSDAWLATVTLDLLAPMLLTQHLWHRLAAVGGAVVNIGSSGGEGDSPYGSPEYGAAKAGIRRFTTALGDRTDVRVMAVVPGWIGLERAHRQLAALSPAEQRAASPLIAPQQVADRVIGLLDHGHAGEVVELLGP</sequence>
<dbReference type="PRINTS" id="PR00081">
    <property type="entry name" value="GDHRDH"/>
</dbReference>
<dbReference type="PRINTS" id="PR00080">
    <property type="entry name" value="SDRFAMILY"/>
</dbReference>
<keyword evidence="5" id="KW-1185">Reference proteome</keyword>
<dbReference type="KEGG" id="agy:ATC03_04480"/>
<dbReference type="STRING" id="453304.ATC03_04480"/>
<dbReference type="InterPro" id="IPR036291">
    <property type="entry name" value="NAD(P)-bd_dom_sf"/>
</dbReference>
<dbReference type="PANTHER" id="PTHR42760:SF135">
    <property type="entry name" value="BLL7886 PROTEIN"/>
    <property type="match status" value="1"/>
</dbReference>
<evidence type="ECO:0008006" key="6">
    <source>
        <dbReference type="Google" id="ProtNLM"/>
    </source>
</evidence>
<gene>
    <name evidence="4" type="ORF">ATC03_04480</name>
</gene>
<dbReference type="Gene3D" id="3.40.50.720">
    <property type="entry name" value="NAD(P)-binding Rossmann-like Domain"/>
    <property type="match status" value="1"/>
</dbReference>